<organism evidence="3 4">
    <name type="scientific">Erinaceus europaeus</name>
    <name type="common">Western European hedgehog</name>
    <dbReference type="NCBI Taxonomy" id="9365"/>
    <lineage>
        <taxon>Eukaryota</taxon>
        <taxon>Metazoa</taxon>
        <taxon>Chordata</taxon>
        <taxon>Craniata</taxon>
        <taxon>Vertebrata</taxon>
        <taxon>Euteleostomi</taxon>
        <taxon>Mammalia</taxon>
        <taxon>Eutheria</taxon>
        <taxon>Laurasiatheria</taxon>
        <taxon>Eulipotyphla</taxon>
        <taxon>Erinaceidae</taxon>
        <taxon>Erinaceinae</taxon>
        <taxon>Erinaceus</taxon>
    </lineage>
</organism>
<feature type="repeat" description="ANK" evidence="1">
    <location>
        <begin position="202"/>
        <end position="234"/>
    </location>
</feature>
<feature type="repeat" description="ANK" evidence="1">
    <location>
        <begin position="488"/>
        <end position="520"/>
    </location>
</feature>
<dbReference type="Proteomes" id="UP001652624">
    <property type="component" value="Chromosome 6"/>
</dbReference>
<protein>
    <submittedName>
        <fullName evidence="4">Uncharacterized protein LOC103124129 isoform X1</fullName>
    </submittedName>
</protein>
<feature type="region of interest" description="Disordered" evidence="2">
    <location>
        <begin position="923"/>
        <end position="952"/>
    </location>
</feature>
<feature type="region of interest" description="Disordered" evidence="2">
    <location>
        <begin position="842"/>
        <end position="873"/>
    </location>
</feature>
<feature type="repeat" description="ANK" evidence="1">
    <location>
        <begin position="70"/>
        <end position="102"/>
    </location>
</feature>
<name>A0ABM3XGY9_ERIEU</name>
<proteinExistence type="predicted"/>
<dbReference type="InterPro" id="IPR050657">
    <property type="entry name" value="Ankyrin_repeat_domain"/>
</dbReference>
<feature type="repeat" description="ANK" evidence="1">
    <location>
        <begin position="521"/>
        <end position="553"/>
    </location>
</feature>
<dbReference type="PROSITE" id="PS50088">
    <property type="entry name" value="ANK_REPEAT"/>
    <property type="match status" value="8"/>
</dbReference>
<dbReference type="InterPro" id="IPR036770">
    <property type="entry name" value="Ankyrin_rpt-contain_sf"/>
</dbReference>
<evidence type="ECO:0000256" key="1">
    <source>
        <dbReference type="PROSITE-ProRule" id="PRU00023"/>
    </source>
</evidence>
<feature type="region of interest" description="Disordered" evidence="2">
    <location>
        <begin position="1065"/>
        <end position="1093"/>
    </location>
</feature>
<dbReference type="PANTHER" id="PTHR24147:SF64">
    <property type="entry name" value="ANKYRIN REPEAT DOMAIN-CONTAINING PROTEIN 19-RELATED"/>
    <property type="match status" value="1"/>
</dbReference>
<feature type="repeat" description="ANK" evidence="1">
    <location>
        <begin position="136"/>
        <end position="168"/>
    </location>
</feature>
<dbReference type="Pfam" id="PF00023">
    <property type="entry name" value="Ank"/>
    <property type="match status" value="2"/>
</dbReference>
<feature type="compositionally biased region" description="Polar residues" evidence="2">
    <location>
        <begin position="854"/>
        <end position="866"/>
    </location>
</feature>
<feature type="compositionally biased region" description="Basic and acidic residues" evidence="2">
    <location>
        <begin position="997"/>
        <end position="1011"/>
    </location>
</feature>
<feature type="repeat" description="ANK" evidence="1">
    <location>
        <begin position="389"/>
        <end position="421"/>
    </location>
</feature>
<dbReference type="PANTHER" id="PTHR24147">
    <property type="entry name" value="ANKYRIN REPEAT DOMAIN 36-RELATED"/>
    <property type="match status" value="1"/>
</dbReference>
<sequence>MVSPVTMTRAQGWGSPTGLQHLLGVNPLSGYLPPLGDLTEVHLAALAGDTGRMKAAIAFHGQTLDDRDGGNRTALHFACVNGHQEIVIQLVGAKCKLNLCDSENRTPLIKAVQCQQEACATILLQHRADPNVMDIYGSTALHYAVYRQNLSIAAKLLSYNADIEATNKEGFTPLLLAVGNNKQQMVSFLIKSGANVHAVDTMKRTTLMLAVSYKAPNTIKLLLQQGVDVFCQDSLGKTVKDHAFHYDFKINQEIISEYLAERTSQMKNQGVNANFGEASLCSNSQLTPEDLIEERTNNSRNNNQGDCRKRRMSLSVASLKTIGTKMKQYLTFWYSKNPEESYSVNPLSGYTIHTKDLKEIHKVAIEGDRVKMDHIISFQSFTLNERDKNQRTALHFACVNGHRDIVMQLVDAKCKLNLCDSENRTPLIKAVQCQQKECASILLQNHACPNLLDICSNTALHYATCSQNIEIAAELLSFNADIEATNKDGFTPLLLAVSKNNQQMVEFLINKGANVHALDASKRTSLMIAVSIEAPDIIRLLLQQGVSVFCQDASGQTAKDHAAHYGFKINHKLISEYLTEKMTNFSSQNNNQGVAMLAETSLNSNYQRLSQDKVGQAIKNNSQNNSQGGEKSKESSLSSLSVKADTDDSWPTSNDDLLFEPKTCLEPSLAQQWSAFHQFKEKIGANCNTTGVENRIVLEDISFEDEIDDEIETVLKPSSVQEIPHPDIPSSDCSTVQHPPNSSVICGLTNEETAKEACRNEKSGSHITDSASAQQTNHDNLTCADEEHKSSRYDMNPALGFGEEEDTESSCESQNVCKNAAQMHIGHLSGSVDERGKHILNQQKYGGNDKSKETSLSSLSRIPNTNDSWSSSDDDFNFEPTSVVNADFSKRVAVRHQFKEKFFTTAGGAVCDTVRVENTTLLEDSHSARGNEDKTETPVRPSVQQISHPDISLPECSTLPSHTKSSAICYLANGEATKQASRNEEAVVIIENTPQEQRSEDSLISTHETHKNSRCGMDSALEPGEEKDSESPCNSKKICENTGQNYVSHLPGASDLRGKDICTQENGGVDKFTETSPNRVPDTDDSWSSSDDDLNSELKIVQNPDFSKQTSVTHQFKEKYFTMVEANCYIVKAENRALFTDSHSAGGNDDGIETPVKPSIQEISHPDISSLTLSTFPNPPKPLAVCHLANGEATKQATGNEENAITIIENAAQEKGNNNLIFVDEARISRCGKLVNIKDFIIFLISIYKMEILTRP</sequence>
<keyword evidence="1" id="KW-0040">ANK repeat</keyword>
<keyword evidence="3" id="KW-1185">Reference proteome</keyword>
<dbReference type="InterPro" id="IPR002110">
    <property type="entry name" value="Ankyrin_rpt"/>
</dbReference>
<dbReference type="SUPFAM" id="SSF48403">
    <property type="entry name" value="Ankyrin repeat"/>
    <property type="match status" value="2"/>
</dbReference>
<dbReference type="PROSITE" id="PS50297">
    <property type="entry name" value="ANK_REP_REGION"/>
    <property type="match status" value="5"/>
</dbReference>
<dbReference type="Pfam" id="PF12796">
    <property type="entry name" value="Ank_2"/>
    <property type="match status" value="3"/>
</dbReference>
<feature type="repeat" description="ANK" evidence="1">
    <location>
        <begin position="455"/>
        <end position="487"/>
    </location>
</feature>
<evidence type="ECO:0000313" key="4">
    <source>
        <dbReference type="RefSeq" id="XP_060048085.1"/>
    </source>
</evidence>
<reference evidence="4" key="1">
    <citation type="submission" date="2025-08" db="UniProtKB">
        <authorList>
            <consortium name="RefSeq"/>
        </authorList>
    </citation>
    <scope>IDENTIFICATION</scope>
</reference>
<dbReference type="GeneID" id="103124129"/>
<feature type="repeat" description="ANK" evidence="1">
    <location>
        <begin position="169"/>
        <end position="201"/>
    </location>
</feature>
<feature type="region of interest" description="Disordered" evidence="2">
    <location>
        <begin position="994"/>
        <end position="1033"/>
    </location>
</feature>
<evidence type="ECO:0000256" key="2">
    <source>
        <dbReference type="SAM" id="MobiDB-lite"/>
    </source>
</evidence>
<evidence type="ECO:0000313" key="3">
    <source>
        <dbReference type="Proteomes" id="UP001652624"/>
    </source>
</evidence>
<feature type="region of interest" description="Disordered" evidence="2">
    <location>
        <begin position="619"/>
        <end position="653"/>
    </location>
</feature>
<gene>
    <name evidence="4" type="primary">LOC103124129</name>
</gene>
<dbReference type="PRINTS" id="PR01415">
    <property type="entry name" value="ANKYRIN"/>
</dbReference>
<dbReference type="Gene3D" id="1.25.40.20">
    <property type="entry name" value="Ankyrin repeat-containing domain"/>
    <property type="match status" value="4"/>
</dbReference>
<dbReference type="SMART" id="SM00248">
    <property type="entry name" value="ANK"/>
    <property type="match status" value="12"/>
</dbReference>
<feature type="compositionally biased region" description="Basic and acidic residues" evidence="2">
    <location>
        <begin position="923"/>
        <end position="937"/>
    </location>
</feature>
<dbReference type="RefSeq" id="XP_060048085.1">
    <property type="nucleotide sequence ID" value="XM_060192102.1"/>
</dbReference>
<accession>A0ABM3XGY9</accession>